<sequence>MRSIDNYIDAANQYNWWDWGTILSNLEDLIEGKSIVIDAPYQRDTGEKSDALILTATNNLIYEGAIFGPPFIVTKLKRIFFLWVPPKIRLQRLIEKDLGRRSFNEILARFLITEYSETSYYINLFNWAEEKIIFIDGLSGMPCNKPKISGHNFIPLRINISKNI</sequence>
<name>A0A1E5Q5Y7_9PROT</name>
<evidence type="ECO:0000313" key="2">
    <source>
        <dbReference type="Proteomes" id="UP000095347"/>
    </source>
</evidence>
<protein>
    <submittedName>
        <fullName evidence="1">Uncharacterized protein</fullName>
    </submittedName>
</protein>
<keyword evidence="2" id="KW-1185">Reference proteome</keyword>
<reference evidence="2" key="1">
    <citation type="submission" date="2016-07" db="EMBL/GenBank/DDBJ databases">
        <authorList>
            <person name="Florea S."/>
            <person name="Webb J.S."/>
            <person name="Jaromczyk J."/>
            <person name="Schardl C.L."/>
        </authorList>
    </citation>
    <scope>NUCLEOTIDE SEQUENCE [LARGE SCALE GENOMIC DNA]</scope>
    <source>
        <strain evidence="2">MV-1</strain>
    </source>
</reference>
<dbReference type="Gene3D" id="3.40.50.300">
    <property type="entry name" value="P-loop containing nucleotide triphosphate hydrolases"/>
    <property type="match status" value="1"/>
</dbReference>
<dbReference type="Proteomes" id="UP000095347">
    <property type="component" value="Unassembled WGS sequence"/>
</dbReference>
<proteinExistence type="predicted"/>
<dbReference type="InterPro" id="IPR027417">
    <property type="entry name" value="P-loop_NTPase"/>
</dbReference>
<gene>
    <name evidence="1" type="ORF">BEN30_13550</name>
</gene>
<comment type="caution">
    <text evidence="1">The sequence shown here is derived from an EMBL/GenBank/DDBJ whole genome shotgun (WGS) entry which is preliminary data.</text>
</comment>
<dbReference type="SUPFAM" id="SSF52540">
    <property type="entry name" value="P-loop containing nucleoside triphosphate hydrolases"/>
    <property type="match status" value="1"/>
</dbReference>
<dbReference type="AlphaFoldDB" id="A0A1E5Q5Y7"/>
<organism evidence="1 2">
    <name type="scientific">Magnetovibrio blakemorei</name>
    <dbReference type="NCBI Taxonomy" id="28181"/>
    <lineage>
        <taxon>Bacteria</taxon>
        <taxon>Pseudomonadati</taxon>
        <taxon>Pseudomonadota</taxon>
        <taxon>Alphaproteobacteria</taxon>
        <taxon>Rhodospirillales</taxon>
        <taxon>Magnetovibrionaceae</taxon>
        <taxon>Magnetovibrio</taxon>
    </lineage>
</organism>
<dbReference type="EMBL" id="MCGG01000044">
    <property type="protein sequence ID" value="OEJ65857.1"/>
    <property type="molecule type" value="Genomic_DNA"/>
</dbReference>
<accession>A0A1E5Q5Y7</accession>
<evidence type="ECO:0000313" key="1">
    <source>
        <dbReference type="EMBL" id="OEJ65857.1"/>
    </source>
</evidence>